<protein>
    <submittedName>
        <fullName evidence="1">ORF45</fullName>
    </submittedName>
</protein>
<proteinExistence type="predicted"/>
<organism evidence="1">
    <name type="scientific">Malaco herpesvirus 4</name>
    <dbReference type="NCBI Taxonomy" id="3031800"/>
    <lineage>
        <taxon>Viruses</taxon>
        <taxon>Duplodnaviria</taxon>
        <taxon>Heunggongvirae</taxon>
        <taxon>Peploviricota</taxon>
        <taxon>Herviviricetes</taxon>
        <taxon>Herpesvirales</taxon>
        <taxon>Malacoherpesviridae</taxon>
    </lineage>
</organism>
<name>A0AA48SIM0_9VIRU</name>
<reference evidence="1" key="1">
    <citation type="journal article" date="2023" name="Front. Mar. Sci.">
        <title>Tracing the invertebrate herpesviruses in the global sequence datasets.</title>
        <authorList>
            <person name="Rosani U."/>
            <person name="Gaia M."/>
            <person name="Delmont T.O."/>
            <person name="Krupovic M."/>
        </authorList>
    </citation>
    <scope>NUCLEOTIDE SEQUENCE</scope>
    <source>
        <strain evidence="1">MalacoHV4/Med/2018 155</strain>
    </source>
</reference>
<reference evidence="1" key="2">
    <citation type="submission" date="2023-01" db="EMBL/GenBank/DDBJ databases">
        <authorList>
            <person name="Rosani U."/>
            <person name="Delmont T.O."/>
            <person name="Gaia M."/>
            <person name="Krupovic M."/>
        </authorList>
    </citation>
    <scope>NUCLEOTIDE SEQUENCE</scope>
    <source>
        <strain evidence="1">MalacoHV4/Med/2018 155</strain>
    </source>
</reference>
<dbReference type="EMBL" id="BK063076">
    <property type="protein sequence ID" value="DBA11659.1"/>
    <property type="molecule type" value="Genomic_DNA"/>
</dbReference>
<evidence type="ECO:0000313" key="1">
    <source>
        <dbReference type="EMBL" id="DBA11659.1"/>
    </source>
</evidence>
<accession>A0AA48SIM0</accession>
<sequence>MMVNSLYTNNIVSLCLLMGIIQACGFNVTPAPYGVVALKQGKIRISVKAYEVIFLRYTPKYVRRTVLIRLEKKARALIRMLSNTNPDEAQLYYARLHDLRMWPPSKKNLTNYVPGVGILSKTLFGITTVDNVNTIRTKVNELVSSRNVGQTIVDDLLVCVNDTATEHRLVRTEVDNLIQSVNSVKNGLNVDRSLAYVSESSSHAKLKLLLENIVSYLNVYKSQEVFYDNLFQFNRDMFVIGDLTETLISRRVLATLRRDIGFGLSVKYLYRNLEVKIIKVDEDYLGFWISIPIIDGQSFTSWKVITVPVYDLTTDTYYQIVPELEHLAVGL</sequence>